<dbReference type="InterPro" id="IPR037066">
    <property type="entry name" value="Plug_dom_sf"/>
</dbReference>
<evidence type="ECO:0000256" key="3">
    <source>
        <dbReference type="ARBA" id="ARBA00022452"/>
    </source>
</evidence>
<evidence type="ECO:0000256" key="8">
    <source>
        <dbReference type="SAM" id="SignalP"/>
    </source>
</evidence>
<gene>
    <name evidence="10" type="ORF">SAMN05660236_5469</name>
</gene>
<dbReference type="InterPro" id="IPR008969">
    <property type="entry name" value="CarboxyPept-like_regulatory"/>
</dbReference>
<keyword evidence="11" id="KW-1185">Reference proteome</keyword>
<evidence type="ECO:0000313" key="10">
    <source>
        <dbReference type="EMBL" id="SKC87610.1"/>
    </source>
</evidence>
<name>A0A1T5MHB2_9BACT</name>
<keyword evidence="4 7" id="KW-0812">Transmembrane</keyword>
<dbReference type="AlphaFoldDB" id="A0A1T5MHB2"/>
<dbReference type="OrthoDB" id="9768177at2"/>
<keyword evidence="2 7" id="KW-0813">Transport</keyword>
<feature type="domain" description="TonB-dependent receptor plug" evidence="9">
    <location>
        <begin position="134"/>
        <end position="239"/>
    </location>
</feature>
<feature type="chain" id="PRO_5012798246" evidence="8">
    <location>
        <begin position="40"/>
        <end position="1034"/>
    </location>
</feature>
<proteinExistence type="inferred from homology"/>
<reference evidence="10 11" key="1">
    <citation type="submission" date="2017-02" db="EMBL/GenBank/DDBJ databases">
        <authorList>
            <person name="Peterson S.W."/>
        </authorList>
    </citation>
    <scope>NUCLEOTIDE SEQUENCE [LARGE SCALE GENOMIC DNA]</scope>
    <source>
        <strain evidence="10 11">DSM 25262</strain>
    </source>
</reference>
<dbReference type="Pfam" id="PF13715">
    <property type="entry name" value="CarbopepD_reg_2"/>
    <property type="match status" value="1"/>
</dbReference>
<keyword evidence="8" id="KW-0732">Signal</keyword>
<dbReference type="Gene3D" id="2.40.170.20">
    <property type="entry name" value="TonB-dependent receptor, beta-barrel domain"/>
    <property type="match status" value="1"/>
</dbReference>
<comment type="subcellular location">
    <subcellularLocation>
        <location evidence="1 7">Cell outer membrane</location>
        <topology evidence="1 7">Multi-pass membrane protein</topology>
    </subcellularLocation>
</comment>
<evidence type="ECO:0000256" key="4">
    <source>
        <dbReference type="ARBA" id="ARBA00022692"/>
    </source>
</evidence>
<dbReference type="Proteomes" id="UP000190961">
    <property type="component" value="Unassembled WGS sequence"/>
</dbReference>
<feature type="signal peptide" evidence="8">
    <location>
        <begin position="1"/>
        <end position="39"/>
    </location>
</feature>
<dbReference type="EMBL" id="FUZU01000004">
    <property type="protein sequence ID" value="SKC87610.1"/>
    <property type="molecule type" value="Genomic_DNA"/>
</dbReference>
<dbReference type="InterPro" id="IPR023997">
    <property type="entry name" value="TonB-dep_OMP_SusC/RagA_CS"/>
</dbReference>
<dbReference type="GO" id="GO:0009279">
    <property type="term" value="C:cell outer membrane"/>
    <property type="evidence" value="ECO:0007669"/>
    <property type="project" value="UniProtKB-SubCell"/>
</dbReference>
<evidence type="ECO:0000259" key="9">
    <source>
        <dbReference type="Pfam" id="PF07715"/>
    </source>
</evidence>
<accession>A0A1T5MHB2</accession>
<comment type="similarity">
    <text evidence="7">Belongs to the TonB-dependent receptor family.</text>
</comment>
<dbReference type="STRING" id="688867.SAMN05660236_5469"/>
<evidence type="ECO:0000313" key="11">
    <source>
        <dbReference type="Proteomes" id="UP000190961"/>
    </source>
</evidence>
<keyword evidence="6 7" id="KW-0998">Cell outer membrane</keyword>
<dbReference type="InterPro" id="IPR036942">
    <property type="entry name" value="Beta-barrel_TonB_sf"/>
</dbReference>
<dbReference type="PROSITE" id="PS52016">
    <property type="entry name" value="TONB_DEPENDENT_REC_3"/>
    <property type="match status" value="1"/>
</dbReference>
<dbReference type="Gene3D" id="2.60.40.1120">
    <property type="entry name" value="Carboxypeptidase-like, regulatory domain"/>
    <property type="match status" value="1"/>
</dbReference>
<organism evidence="10 11">
    <name type="scientific">Ohtaekwangia koreensis</name>
    <dbReference type="NCBI Taxonomy" id="688867"/>
    <lineage>
        <taxon>Bacteria</taxon>
        <taxon>Pseudomonadati</taxon>
        <taxon>Bacteroidota</taxon>
        <taxon>Cytophagia</taxon>
        <taxon>Cytophagales</taxon>
        <taxon>Fulvivirgaceae</taxon>
        <taxon>Ohtaekwangia</taxon>
    </lineage>
</organism>
<evidence type="ECO:0000256" key="7">
    <source>
        <dbReference type="PROSITE-ProRule" id="PRU01360"/>
    </source>
</evidence>
<keyword evidence="3 7" id="KW-1134">Transmembrane beta strand</keyword>
<keyword evidence="5 7" id="KW-0472">Membrane</keyword>
<evidence type="ECO:0000256" key="1">
    <source>
        <dbReference type="ARBA" id="ARBA00004571"/>
    </source>
</evidence>
<dbReference type="SUPFAM" id="SSF49464">
    <property type="entry name" value="Carboxypeptidase regulatory domain-like"/>
    <property type="match status" value="1"/>
</dbReference>
<dbReference type="Pfam" id="PF07715">
    <property type="entry name" value="Plug"/>
    <property type="match status" value="1"/>
</dbReference>
<dbReference type="Gene3D" id="2.170.130.10">
    <property type="entry name" value="TonB-dependent receptor, plug domain"/>
    <property type="match status" value="1"/>
</dbReference>
<dbReference type="SUPFAM" id="SSF56935">
    <property type="entry name" value="Porins"/>
    <property type="match status" value="1"/>
</dbReference>
<dbReference type="InterPro" id="IPR023996">
    <property type="entry name" value="TonB-dep_OMP_SusC/RagA"/>
</dbReference>
<dbReference type="NCBIfam" id="TIGR04057">
    <property type="entry name" value="SusC_RagA_signa"/>
    <property type="match status" value="1"/>
</dbReference>
<protein>
    <submittedName>
        <fullName evidence="10">TonB-linked outer membrane protein, SusC/RagA family</fullName>
    </submittedName>
</protein>
<dbReference type="NCBIfam" id="TIGR04056">
    <property type="entry name" value="OMP_RagA_SusC"/>
    <property type="match status" value="1"/>
</dbReference>
<sequence length="1034" mass="113867">MIRYLQTKLPPAFRFRKYICWNVCLLLLTGLTMSFQVSAQQLTVTGKVTSSDDGGALPGVSVLVKGTSTGTTTDFDGVYKLTVPDQNAVLVFTFIGYAPQEAVVGSRTSIDVNLVADLTELSEVVVVGYGTVKKTDLTGSVGVVDPEQITKRGALNPMEAVQGQVAGVDISNSTGRAGSNFKIQIRGQQSLQGGDPLYVVDGVITGGIDFLNPQDIERIDILKDASSTAIYGSRGAYGVVLVTTKQGASVKQKSVISYDGYVGLRQSVRMPDFMPGDKWWNFRQDSFITDAIVKGTAIPTNPGDNSKNSTELARRIAEKDFTNWPDLLIQDGTQQNHWVSVSGMSDNKMGYNFGVGYQQEKGNIVHEDYKRYNFKASINHTLSERWSAGANMNMAVVDNEQGSPNAMVNAFRMSPLVKPYATEGGALLVQPGKDIINVGKPDQITHIDFTSSSNPLLDMERASRETKSFYAIGNVFLQYSPASWISLKTTFAPRYKYEKYGEFLGVDSEGRVGGKAKATISNTESFSYVWDNQVSVNKAINEHSFNFMGLYSLNLFQDETSKLIGDQLPSNAKSYYNAGLAPTANRINEATYSKSTILSYALRLNYSFKDKYLLTVSNRWDGASVLSKGNKWASFPSAAIAWKISEENFLTNVNAIDNLKIRASYGVTGNNKNVGPYDTQATASTTTYYDFGGASALGIAPDGIANKTLTWEKTKELDLGLDFSFLQARIIGSIDFYNKVSDGLIIERPLPLESGYGVIVQNIGSVRNRGIEVGLTTVNVSTDNVTWTTTFNFAKNNNSIVDLIDGKDLPPKWFYGEPINVNYNYVFNGIWQESERELAVSYGQLPGQARVVDFDNSGTITPTDRRIIGSPMPDWTGGFSTTVTYKNFDLTASLYTRQGVQVLSPFHQEFLNFEDRGRAKLNVGWYMQENPITETRASNEYPQPKNSGRFWSTENVGFYKDASFVKVKNITLGYNLPGDLLSKAKISSLRIYANVLNPFVFTEYDGFDPEWADASYANGGISSVTYQLGVNLKF</sequence>
<dbReference type="InterPro" id="IPR012910">
    <property type="entry name" value="Plug_dom"/>
</dbReference>
<evidence type="ECO:0000256" key="2">
    <source>
        <dbReference type="ARBA" id="ARBA00022448"/>
    </source>
</evidence>
<dbReference type="InterPro" id="IPR039426">
    <property type="entry name" value="TonB-dep_rcpt-like"/>
</dbReference>
<evidence type="ECO:0000256" key="6">
    <source>
        <dbReference type="ARBA" id="ARBA00023237"/>
    </source>
</evidence>
<dbReference type="RefSeq" id="WP_079689929.1">
    <property type="nucleotide sequence ID" value="NZ_FUZU01000004.1"/>
</dbReference>
<evidence type="ECO:0000256" key="5">
    <source>
        <dbReference type="ARBA" id="ARBA00023136"/>
    </source>
</evidence>